<feature type="region of interest" description="Disordered" evidence="1">
    <location>
        <begin position="123"/>
        <end position="144"/>
    </location>
</feature>
<proteinExistence type="predicted"/>
<feature type="compositionally biased region" description="Pro residues" evidence="1">
    <location>
        <begin position="123"/>
        <end position="134"/>
    </location>
</feature>
<dbReference type="EMBL" id="CP097509">
    <property type="protein sequence ID" value="URE18368.1"/>
    <property type="molecule type" value="Genomic_DNA"/>
</dbReference>
<feature type="non-terminal residue" evidence="2">
    <location>
        <position position="1"/>
    </location>
</feature>
<protein>
    <submittedName>
        <fullName evidence="2">Ubiquitin fusion degradation protein</fullName>
    </submittedName>
</protein>
<evidence type="ECO:0000313" key="3">
    <source>
        <dbReference type="Proteomes" id="UP001055439"/>
    </source>
</evidence>
<evidence type="ECO:0000256" key="1">
    <source>
        <dbReference type="SAM" id="MobiDB-lite"/>
    </source>
</evidence>
<sequence>PSDQSNSPVGPVSDSVSVYLNPCNTRPCPPLYSLDYFVAKSSSSFESPRVLRRSSRGYLKSKLLGSKQNVIMPPSALDRLVQDAQTEAKDEQKFTPFTGTGRSQSLYWASAIPHPFPMSHPLPAPIKLPAPASPSRPRARTERRTLWLGDLLRTNP</sequence>
<reference evidence="2" key="1">
    <citation type="submission" date="2022-05" db="EMBL/GenBank/DDBJ databases">
        <title>The Musa troglodytarum L. genome provides insights into the mechanism of non-climacteric behaviour and enrichment of carotenoids.</title>
        <authorList>
            <person name="Wang J."/>
        </authorList>
    </citation>
    <scope>NUCLEOTIDE SEQUENCE</scope>
    <source>
        <tissue evidence="2">Leaf</tissue>
    </source>
</reference>
<dbReference type="Proteomes" id="UP001055439">
    <property type="component" value="Chromosome 7"/>
</dbReference>
<dbReference type="AlphaFoldDB" id="A0A9E7KFB0"/>
<organism evidence="2 3">
    <name type="scientific">Musa troglodytarum</name>
    <name type="common">fe'i banana</name>
    <dbReference type="NCBI Taxonomy" id="320322"/>
    <lineage>
        <taxon>Eukaryota</taxon>
        <taxon>Viridiplantae</taxon>
        <taxon>Streptophyta</taxon>
        <taxon>Embryophyta</taxon>
        <taxon>Tracheophyta</taxon>
        <taxon>Spermatophyta</taxon>
        <taxon>Magnoliopsida</taxon>
        <taxon>Liliopsida</taxon>
        <taxon>Zingiberales</taxon>
        <taxon>Musaceae</taxon>
        <taxon>Musa</taxon>
    </lineage>
</organism>
<accession>A0A9E7KFB0</accession>
<gene>
    <name evidence="2" type="ORF">MUK42_11906</name>
</gene>
<dbReference type="OrthoDB" id="1926382at2759"/>
<evidence type="ECO:0000313" key="2">
    <source>
        <dbReference type="EMBL" id="URE18368.1"/>
    </source>
</evidence>
<keyword evidence="3" id="KW-1185">Reference proteome</keyword>
<name>A0A9E7KFB0_9LILI</name>